<name>A0A6G0XLD1_9STRA</name>
<gene>
    <name evidence="1" type="ORF">Ae201684_003529</name>
</gene>
<proteinExistence type="predicted"/>
<sequence>MKKPPMLPHMDGLGCPPDELGVRQLLGDVATILHEPYSSRNKPDDSRLNEATRIFIEARTAAVELRCRRRLSPAPVDKQESSDAAMTKSLDERLKLLGEELTHGMWTSLQEVVALAVPWDINLLNKCMKINPTPEAWQLFLDTRRSAVEKLSLSTLDSLNRSLPPMIQDDIDAFCVIISGIGIASLFPSLDPCHDAIERIVALVDYVYGPLLHKVIDRRIREVVNDATGWLDKATLSMQLPFVSYFPPNWITKRAAIDANIFPRAFPLLLSIPRSSNYVESLPVKDVSKRSFKFTATSPRALAMKDMDILIADPAHHGLWIQQTVDLSDMSAAVSAPNLIIDRAFVLMSELETVHARCKNKLRVDFKACIGWSVLIQISKDETQSTWMVGTITAYRKEDNNVLATIAGSAKMQLENWLPIDANLRLAPSDPRCRIHAGQRLFALLDNINDCAPFSDFVRRAILRGIWSSITPVLRPIRFIFSRYVRSAIREVLQRDCNVDNSRYVGQFVSSTGQYSHPVRLQEHLTRARAESIAAVLYDVGDCLQWGVGSEIHLELVRLFIQVVDEEVDSFCQSILVSIEDTDTASLEALIETASGLLLLVDTWQHHLRPRLGLEHPDPDPAMHWSYKTFDRIDGFLTSTAHTVLHYVYNEWRQECALSYFPHAIEQAWTADKPYFNDTRVTGGVQCFIFRVQMLVRRLVHGCTMPFGTPLIPQTISGLCWKIIAHSFDCFTALYRCLEPSRARLDQFKMDVLYVVCGLYQAQKCVAPLGDSTRPAHLVGGLMEWLQVLALLFAPCDVILEHVPSAKKKSATALSKEVVLANQMQNLDQYIFHTMDEKVLKPWQKHSILRGKDPKILLQLPLQWSVLLDSCDFTIPMYVSWLKKRGETCASSYPQLTDVQSRDRLQLEELIAKLNSTLA</sequence>
<dbReference type="Proteomes" id="UP000481153">
    <property type="component" value="Unassembled WGS sequence"/>
</dbReference>
<dbReference type="VEuPathDB" id="FungiDB:AeMF1_015729"/>
<organism evidence="1 2">
    <name type="scientific">Aphanomyces euteiches</name>
    <dbReference type="NCBI Taxonomy" id="100861"/>
    <lineage>
        <taxon>Eukaryota</taxon>
        <taxon>Sar</taxon>
        <taxon>Stramenopiles</taxon>
        <taxon>Oomycota</taxon>
        <taxon>Saprolegniomycetes</taxon>
        <taxon>Saprolegniales</taxon>
        <taxon>Verrucalvaceae</taxon>
        <taxon>Aphanomyces</taxon>
    </lineage>
</organism>
<dbReference type="EMBL" id="VJMJ01000038">
    <property type="protein sequence ID" value="KAF0741240.1"/>
    <property type="molecule type" value="Genomic_DNA"/>
</dbReference>
<evidence type="ECO:0000313" key="1">
    <source>
        <dbReference type="EMBL" id="KAF0741240.1"/>
    </source>
</evidence>
<dbReference type="AlphaFoldDB" id="A0A6G0XLD1"/>
<accession>A0A6G0XLD1</accession>
<keyword evidence="2" id="KW-1185">Reference proteome</keyword>
<protein>
    <submittedName>
        <fullName evidence="1">Uncharacterized protein</fullName>
    </submittedName>
</protein>
<reference evidence="1 2" key="1">
    <citation type="submission" date="2019-07" db="EMBL/GenBank/DDBJ databases">
        <title>Genomics analysis of Aphanomyces spp. identifies a new class of oomycete effector associated with host adaptation.</title>
        <authorList>
            <person name="Gaulin E."/>
        </authorList>
    </citation>
    <scope>NUCLEOTIDE SEQUENCE [LARGE SCALE GENOMIC DNA]</scope>
    <source>
        <strain evidence="1 2">ATCC 201684</strain>
    </source>
</reference>
<evidence type="ECO:0000313" key="2">
    <source>
        <dbReference type="Proteomes" id="UP000481153"/>
    </source>
</evidence>
<comment type="caution">
    <text evidence="1">The sequence shown here is derived from an EMBL/GenBank/DDBJ whole genome shotgun (WGS) entry which is preliminary data.</text>
</comment>